<proteinExistence type="inferred from homology"/>
<dbReference type="GO" id="GO:0070139">
    <property type="term" value="F:SUMO-specific endopeptidase activity"/>
    <property type="evidence" value="ECO:0007669"/>
    <property type="project" value="TreeGrafter"/>
</dbReference>
<dbReference type="InterPro" id="IPR051947">
    <property type="entry name" value="Sentrin-specific_protease"/>
</dbReference>
<keyword evidence="3" id="KW-0645">Protease</keyword>
<keyword evidence="9" id="KW-1185">Reference proteome</keyword>
<comment type="caution">
    <text evidence="8">The sequence shown here is derived from an EMBL/GenBank/DDBJ whole genome shotgun (WGS) entry which is preliminary data.</text>
</comment>
<evidence type="ECO:0000256" key="6">
    <source>
        <dbReference type="SAM" id="MobiDB-lite"/>
    </source>
</evidence>
<comment type="similarity">
    <text evidence="1">Belongs to the peptidase C48 family.</text>
</comment>
<accession>A0AAD5XCB9</accession>
<evidence type="ECO:0000313" key="9">
    <source>
        <dbReference type="Proteomes" id="UP001211907"/>
    </source>
</evidence>
<gene>
    <name evidence="8" type="ORF">HK100_004801</name>
</gene>
<keyword evidence="2" id="KW-0597">Phosphoprotein</keyword>
<dbReference type="Proteomes" id="UP001211907">
    <property type="component" value="Unassembled WGS sequence"/>
</dbReference>
<sequence length="869" mass="98454">MFCVEELCGDPEHFGQTANANEHSSGISNAIGTASGETKADKANFRPKSSHGRVSPQKPNINLNKNQKQKQNHPNDREITHNNDQNDPKPVALPAVKLSTGISIRQSHELRKLALPTSMSSQKKQIIQQDIITIDSDEDISSLPKSSLSQQQQQPTRSYSRKASKLKILSYWHMETSKIRDGTDFDNQDIFLSIRGNSFELSTGIVVDLPAVEEIQKHILLLIVKFSDKSSISFIANDDTNASAFLEAINDRLGVKHQHYCSVETFPCVHKPSPVHFPYADNLKSNIVKISPASVFESQINVDQPRNLANLQNEILHSPSQLLPNKNSVPHLSQNGYPLYSNSAQTSPYFPQHQPQQTFYKNLHQMTYANQYQVQQINQFRRNFFPQQQQQQQRNWNQANQNQNSMYQKNTHILPVPPVQPPLPQPLLNRLSQGANDTEWNQVYKRDHEGYSSKAQPQNFRNINSYSSSSSDSINSDAITVGGNTNKVVVSLSSTPKDNSDSDFEMPKTSTRITKKRRASAATNKRTEVMQELKHKRHVKSGNTSGIGNVSLDDLALQQPSWDMVLDTRGRERPIQKNSAVQQSSTVLVQNKDGDKDLQVEAVATKSKYSEAIVLDPEYTGEVILIYPPSGLNSVTIHDSDLGRLKEGEFFNDTLIEFYMRKIPIEKTYKRVKSWTKRVNIFEKRFIVVPINERVHWYLAVIWNPGAYLANAENNNFLTVDDGTDKREQCKIFIFDSLHGMHPAVVKVLSTYLKMEAMEKFQKNVVMEAPKTLYAKVQPQLNYCDCGIFVCHYITMMLRCPDMLSHAVLNKESLETAAFGSLHEIRAIRPYIQKKIKELVAIKNASENVLIVQKNTALQSHMDILSVEQ</sequence>
<feature type="compositionally biased region" description="Polar residues" evidence="6">
    <location>
        <begin position="16"/>
        <end position="36"/>
    </location>
</feature>
<evidence type="ECO:0000256" key="4">
    <source>
        <dbReference type="ARBA" id="ARBA00022786"/>
    </source>
</evidence>
<feature type="compositionally biased region" description="Low complexity" evidence="6">
    <location>
        <begin position="142"/>
        <end position="155"/>
    </location>
</feature>
<protein>
    <recommendedName>
        <fullName evidence="7">Ubiquitin-like protease family profile domain-containing protein</fullName>
    </recommendedName>
</protein>
<evidence type="ECO:0000259" key="7">
    <source>
        <dbReference type="PROSITE" id="PS50600"/>
    </source>
</evidence>
<dbReference type="GO" id="GO:0005634">
    <property type="term" value="C:nucleus"/>
    <property type="evidence" value="ECO:0007669"/>
    <property type="project" value="TreeGrafter"/>
</dbReference>
<dbReference type="Pfam" id="PF02902">
    <property type="entry name" value="Peptidase_C48"/>
    <property type="match status" value="1"/>
</dbReference>
<feature type="region of interest" description="Disordered" evidence="6">
    <location>
        <begin position="15"/>
        <end position="92"/>
    </location>
</feature>
<reference evidence="8" key="1">
    <citation type="submission" date="2020-05" db="EMBL/GenBank/DDBJ databases">
        <title>Phylogenomic resolution of chytrid fungi.</title>
        <authorList>
            <person name="Stajich J.E."/>
            <person name="Amses K."/>
            <person name="Simmons R."/>
            <person name="Seto K."/>
            <person name="Myers J."/>
            <person name="Bonds A."/>
            <person name="Quandt C.A."/>
            <person name="Barry K."/>
            <person name="Liu P."/>
            <person name="Grigoriev I."/>
            <person name="Longcore J.E."/>
            <person name="James T.Y."/>
        </authorList>
    </citation>
    <scope>NUCLEOTIDE SEQUENCE</scope>
    <source>
        <strain evidence="8">JEL0513</strain>
    </source>
</reference>
<dbReference type="AlphaFoldDB" id="A0AAD5XCB9"/>
<feature type="compositionally biased region" description="Low complexity" evidence="6">
    <location>
        <begin position="56"/>
        <end position="66"/>
    </location>
</feature>
<dbReference type="PANTHER" id="PTHR46896:SF3">
    <property type="entry name" value="FI06413P-RELATED"/>
    <property type="match status" value="1"/>
</dbReference>
<dbReference type="GO" id="GO:0006508">
    <property type="term" value="P:proteolysis"/>
    <property type="evidence" value="ECO:0007669"/>
    <property type="project" value="UniProtKB-KW"/>
</dbReference>
<evidence type="ECO:0000256" key="2">
    <source>
        <dbReference type="ARBA" id="ARBA00022553"/>
    </source>
</evidence>
<evidence type="ECO:0000313" key="8">
    <source>
        <dbReference type="EMBL" id="KAJ3099982.1"/>
    </source>
</evidence>
<dbReference type="PANTHER" id="PTHR46896">
    <property type="entry name" value="SENTRIN-SPECIFIC PROTEASE"/>
    <property type="match status" value="1"/>
</dbReference>
<dbReference type="Gene3D" id="3.40.395.10">
    <property type="entry name" value="Adenoviral Proteinase, Chain A"/>
    <property type="match status" value="1"/>
</dbReference>
<feature type="region of interest" description="Disordered" evidence="6">
    <location>
        <begin position="142"/>
        <end position="161"/>
    </location>
</feature>
<evidence type="ECO:0000256" key="3">
    <source>
        <dbReference type="ARBA" id="ARBA00022670"/>
    </source>
</evidence>
<keyword evidence="5" id="KW-0378">Hydrolase</keyword>
<dbReference type="InterPro" id="IPR003653">
    <property type="entry name" value="Peptidase_C48_C"/>
</dbReference>
<dbReference type="GO" id="GO:0016926">
    <property type="term" value="P:protein desumoylation"/>
    <property type="evidence" value="ECO:0007669"/>
    <property type="project" value="TreeGrafter"/>
</dbReference>
<keyword evidence="4" id="KW-0833">Ubl conjugation pathway</keyword>
<dbReference type="GO" id="GO:0005737">
    <property type="term" value="C:cytoplasm"/>
    <property type="evidence" value="ECO:0007669"/>
    <property type="project" value="TreeGrafter"/>
</dbReference>
<evidence type="ECO:0000256" key="5">
    <source>
        <dbReference type="ARBA" id="ARBA00022801"/>
    </source>
</evidence>
<feature type="compositionally biased region" description="Basic and acidic residues" evidence="6">
    <location>
        <begin position="73"/>
        <end position="87"/>
    </location>
</feature>
<dbReference type="EMBL" id="JADGJH010002314">
    <property type="protein sequence ID" value="KAJ3099982.1"/>
    <property type="molecule type" value="Genomic_DNA"/>
</dbReference>
<dbReference type="PROSITE" id="PS50600">
    <property type="entry name" value="ULP_PROTEASE"/>
    <property type="match status" value="1"/>
</dbReference>
<name>A0AAD5XCB9_9FUNG</name>
<feature type="region of interest" description="Disordered" evidence="6">
    <location>
        <begin position="493"/>
        <end position="526"/>
    </location>
</feature>
<organism evidence="8 9">
    <name type="scientific">Physocladia obscura</name>
    <dbReference type="NCBI Taxonomy" id="109957"/>
    <lineage>
        <taxon>Eukaryota</taxon>
        <taxon>Fungi</taxon>
        <taxon>Fungi incertae sedis</taxon>
        <taxon>Chytridiomycota</taxon>
        <taxon>Chytridiomycota incertae sedis</taxon>
        <taxon>Chytridiomycetes</taxon>
        <taxon>Chytridiales</taxon>
        <taxon>Chytriomycetaceae</taxon>
        <taxon>Physocladia</taxon>
    </lineage>
</organism>
<feature type="domain" description="Ubiquitin-like protease family profile" evidence="7">
    <location>
        <begin position="635"/>
        <end position="797"/>
    </location>
</feature>
<dbReference type="SUPFAM" id="SSF54001">
    <property type="entry name" value="Cysteine proteinases"/>
    <property type="match status" value="1"/>
</dbReference>
<evidence type="ECO:0000256" key="1">
    <source>
        <dbReference type="ARBA" id="ARBA00005234"/>
    </source>
</evidence>
<dbReference type="InterPro" id="IPR038765">
    <property type="entry name" value="Papain-like_cys_pep_sf"/>
</dbReference>